<keyword evidence="3" id="KW-0732">Signal</keyword>
<evidence type="ECO:0000256" key="2">
    <source>
        <dbReference type="SAM" id="Phobius"/>
    </source>
</evidence>
<accession>H3GL56</accession>
<dbReference type="PANTHER" id="PTHR44329:SF214">
    <property type="entry name" value="PROTEIN KINASE DOMAIN-CONTAINING PROTEIN"/>
    <property type="match status" value="1"/>
</dbReference>
<evidence type="ECO:0000313" key="5">
    <source>
        <dbReference type="EnsemblProtists" id="Phyra77072"/>
    </source>
</evidence>
<feature type="domain" description="Protein kinase" evidence="4">
    <location>
        <begin position="378"/>
        <end position="656"/>
    </location>
</feature>
<dbReference type="PANTHER" id="PTHR44329">
    <property type="entry name" value="SERINE/THREONINE-PROTEIN KINASE TNNI3K-RELATED"/>
    <property type="match status" value="1"/>
</dbReference>
<dbReference type="InParanoid" id="H3GL56"/>
<evidence type="ECO:0000256" key="1">
    <source>
        <dbReference type="SAM" id="MobiDB-lite"/>
    </source>
</evidence>
<dbReference type="SUPFAM" id="SSF56112">
    <property type="entry name" value="Protein kinase-like (PK-like)"/>
    <property type="match status" value="1"/>
</dbReference>
<dbReference type="VEuPathDB" id="FungiDB:KRP23_1145"/>
<organism evidence="5 6">
    <name type="scientific">Phytophthora ramorum</name>
    <name type="common">Sudden oak death agent</name>
    <dbReference type="NCBI Taxonomy" id="164328"/>
    <lineage>
        <taxon>Eukaryota</taxon>
        <taxon>Sar</taxon>
        <taxon>Stramenopiles</taxon>
        <taxon>Oomycota</taxon>
        <taxon>Peronosporomycetes</taxon>
        <taxon>Peronosporales</taxon>
        <taxon>Peronosporaceae</taxon>
        <taxon>Phytophthora</taxon>
    </lineage>
</organism>
<dbReference type="Proteomes" id="UP000005238">
    <property type="component" value="Unassembled WGS sequence"/>
</dbReference>
<dbReference type="eggNOG" id="KOG1023">
    <property type="taxonomic scope" value="Eukaryota"/>
</dbReference>
<dbReference type="InterPro" id="IPR001245">
    <property type="entry name" value="Ser-Thr/Tyr_kinase_cat_dom"/>
</dbReference>
<dbReference type="VEuPathDB" id="FungiDB:KRP22_1496"/>
<feature type="region of interest" description="Disordered" evidence="1">
    <location>
        <begin position="283"/>
        <end position="314"/>
    </location>
</feature>
<dbReference type="Gene3D" id="1.10.510.10">
    <property type="entry name" value="Transferase(Phosphotransferase) domain 1"/>
    <property type="match status" value="1"/>
</dbReference>
<dbReference type="EnsemblProtists" id="Phyra77072">
    <property type="protein sequence ID" value="Phyra77072"/>
    <property type="gene ID" value="Phyra77072"/>
</dbReference>
<keyword evidence="2" id="KW-1133">Transmembrane helix</keyword>
<evidence type="ECO:0000256" key="3">
    <source>
        <dbReference type="SAM" id="SignalP"/>
    </source>
</evidence>
<feature type="region of interest" description="Disordered" evidence="1">
    <location>
        <begin position="360"/>
        <end position="380"/>
    </location>
</feature>
<feature type="chain" id="PRO_5003587545" description="Protein kinase domain-containing protein" evidence="3">
    <location>
        <begin position="24"/>
        <end position="707"/>
    </location>
</feature>
<sequence>MGPCRRCSAVAALLMLQTLPALASERFVLSRTGNSSVSSSGETLVPVEFSSAALTDLLTTPRDLSPVAFDSFVAGAEWTLSNWSAPLKEMLTQTSASDQTVLVDVQFQDEVDVTISQLLVQADATPLADVDLTLVFSTDALAGLTGLVQIHVDGMKTTFEDQWLPYGVNLNQLIFDTATVENLELETTATIEQVVVRKSNLSFPTAVLGLETAVKTLILEYNTISGPIELTEDEYAQLSNISDFRATGNTVDNSGSGLSSCIKEETIGELAICIVTDVQSSATSFKDTGSSGSDSMQTSGSLETQSANNSSNSRGATPITAIVLASACTVVLVVVLSFFRRFKRKASKFVDERLTFTPNREDELLPGRGSETESQRPTGDDRILADMDLGKDQVIIHKKLGVQGLWLGGYNDTKVVALKFSPRELKISVNALNAIRLSYAPLRHDNIVHFLGSTWTDREEVLLVVEHMSKGSLISVLADEKVELDWPQRLQMSRDICIGLDFLRSIDGMKLSQNLTAKSVLVDAQLTCKLDIFDYASSLRTDLMPVRSYGHGDIAARAPELLKGDEVTAAAEVYALGVILCEISLRSKLFKDISEERGHTMADIFIATEVVAQRLKPSPAEDAPADFRELALRCLAYQPSDRPNRWREQPAELPLAGKRDEHRGVSKLARCLEDLFVAVSIVAVVGEADLSCVTTQPAEEAVPPGLH</sequence>
<feature type="transmembrane region" description="Helical" evidence="2">
    <location>
        <begin position="319"/>
        <end position="339"/>
    </location>
</feature>
<proteinExistence type="predicted"/>
<evidence type="ECO:0000259" key="4">
    <source>
        <dbReference type="PROSITE" id="PS50011"/>
    </source>
</evidence>
<reference evidence="5" key="2">
    <citation type="submission" date="2015-06" db="UniProtKB">
        <authorList>
            <consortium name="EnsemblProtists"/>
        </authorList>
    </citation>
    <scope>IDENTIFICATION</scope>
    <source>
        <strain evidence="5">Pr102</strain>
    </source>
</reference>
<name>H3GL56_PHYRM</name>
<keyword evidence="2" id="KW-0472">Membrane</keyword>
<keyword evidence="2" id="KW-0812">Transmembrane</keyword>
<dbReference type="InterPro" id="IPR051681">
    <property type="entry name" value="Ser/Thr_Kinases-Pseudokinases"/>
</dbReference>
<dbReference type="STRING" id="164328.H3GL56"/>
<dbReference type="OMA" id="CWTEREE"/>
<protein>
    <recommendedName>
        <fullName evidence="4">Protein kinase domain-containing protein</fullName>
    </recommendedName>
</protein>
<dbReference type="EMBL" id="DS566019">
    <property type="status" value="NOT_ANNOTATED_CDS"/>
    <property type="molecule type" value="Genomic_DNA"/>
</dbReference>
<dbReference type="HOGENOM" id="CLU_026272_0_0_1"/>
<feature type="compositionally biased region" description="Polar residues" evidence="1">
    <location>
        <begin position="302"/>
        <end position="314"/>
    </location>
</feature>
<reference evidence="6" key="1">
    <citation type="journal article" date="2006" name="Science">
        <title>Phytophthora genome sequences uncover evolutionary origins and mechanisms of pathogenesis.</title>
        <authorList>
            <person name="Tyler B.M."/>
            <person name="Tripathy S."/>
            <person name="Zhang X."/>
            <person name="Dehal P."/>
            <person name="Jiang R.H."/>
            <person name="Aerts A."/>
            <person name="Arredondo F.D."/>
            <person name="Baxter L."/>
            <person name="Bensasson D."/>
            <person name="Beynon J.L."/>
            <person name="Chapman J."/>
            <person name="Damasceno C.M."/>
            <person name="Dorrance A.E."/>
            <person name="Dou D."/>
            <person name="Dickerman A.W."/>
            <person name="Dubchak I.L."/>
            <person name="Garbelotto M."/>
            <person name="Gijzen M."/>
            <person name="Gordon S.G."/>
            <person name="Govers F."/>
            <person name="Grunwald N.J."/>
            <person name="Huang W."/>
            <person name="Ivors K.L."/>
            <person name="Jones R.W."/>
            <person name="Kamoun S."/>
            <person name="Krampis K."/>
            <person name="Lamour K.H."/>
            <person name="Lee M.K."/>
            <person name="McDonald W.H."/>
            <person name="Medina M."/>
            <person name="Meijer H.J."/>
            <person name="Nordberg E.K."/>
            <person name="Maclean D.J."/>
            <person name="Ospina-Giraldo M.D."/>
            <person name="Morris P.F."/>
            <person name="Phuntumart V."/>
            <person name="Putnam N.H."/>
            <person name="Rash S."/>
            <person name="Rose J.K."/>
            <person name="Sakihama Y."/>
            <person name="Salamov A.A."/>
            <person name="Savidor A."/>
            <person name="Scheuring C.F."/>
            <person name="Smith B.M."/>
            <person name="Sobral B.W."/>
            <person name="Terry A."/>
            <person name="Torto-Alalibo T.A."/>
            <person name="Win J."/>
            <person name="Xu Z."/>
            <person name="Zhang H."/>
            <person name="Grigoriev I.V."/>
            <person name="Rokhsar D.S."/>
            <person name="Boore J.L."/>
        </authorList>
    </citation>
    <scope>NUCLEOTIDE SEQUENCE [LARGE SCALE GENOMIC DNA]</scope>
    <source>
        <strain evidence="6">Pr102</strain>
    </source>
</reference>
<dbReference type="AlphaFoldDB" id="H3GL56"/>
<feature type="compositionally biased region" description="Low complexity" evidence="1">
    <location>
        <begin position="287"/>
        <end position="301"/>
    </location>
</feature>
<dbReference type="Pfam" id="PF07714">
    <property type="entry name" value="PK_Tyr_Ser-Thr"/>
    <property type="match status" value="1"/>
</dbReference>
<keyword evidence="6" id="KW-1185">Reference proteome</keyword>
<dbReference type="InterPro" id="IPR000719">
    <property type="entry name" value="Prot_kinase_dom"/>
</dbReference>
<dbReference type="GO" id="GO:0007165">
    <property type="term" value="P:signal transduction"/>
    <property type="evidence" value="ECO:0000318"/>
    <property type="project" value="GO_Central"/>
</dbReference>
<dbReference type="GO" id="GO:0004674">
    <property type="term" value="F:protein serine/threonine kinase activity"/>
    <property type="evidence" value="ECO:0000318"/>
    <property type="project" value="GO_Central"/>
</dbReference>
<dbReference type="GO" id="GO:0005524">
    <property type="term" value="F:ATP binding"/>
    <property type="evidence" value="ECO:0007669"/>
    <property type="project" value="InterPro"/>
</dbReference>
<evidence type="ECO:0000313" key="6">
    <source>
        <dbReference type="Proteomes" id="UP000005238"/>
    </source>
</evidence>
<feature type="signal peptide" evidence="3">
    <location>
        <begin position="1"/>
        <end position="23"/>
    </location>
</feature>
<dbReference type="PROSITE" id="PS50011">
    <property type="entry name" value="PROTEIN_KINASE_DOM"/>
    <property type="match status" value="1"/>
</dbReference>
<dbReference type="InterPro" id="IPR011009">
    <property type="entry name" value="Kinase-like_dom_sf"/>
</dbReference>